<dbReference type="EMBL" id="KK116545">
    <property type="protein sequence ID" value="KFM68083.1"/>
    <property type="molecule type" value="Genomic_DNA"/>
</dbReference>
<dbReference type="STRING" id="407821.A0A087TSJ4"/>
<comment type="subcellular location">
    <subcellularLocation>
        <location evidence="1">Membrane</location>
        <topology evidence="1">Multi-pass membrane protein</topology>
    </subcellularLocation>
</comment>
<dbReference type="Gene3D" id="1.20.1530.20">
    <property type="match status" value="1"/>
</dbReference>
<keyword evidence="4" id="KW-0769">Symport</keyword>
<evidence type="ECO:0000256" key="1">
    <source>
        <dbReference type="ARBA" id="ARBA00004141"/>
    </source>
</evidence>
<dbReference type="InterPro" id="IPR002657">
    <property type="entry name" value="BilAc:Na_symport/Acr3"/>
</dbReference>
<reference evidence="8 9" key="1">
    <citation type="submission" date="2013-11" db="EMBL/GenBank/DDBJ databases">
        <title>Genome sequencing of Stegodyphus mimosarum.</title>
        <authorList>
            <person name="Bechsgaard J."/>
        </authorList>
    </citation>
    <scope>NUCLEOTIDE SEQUENCE [LARGE SCALE GENOMIC DNA]</scope>
</reference>
<dbReference type="GO" id="GO:0016020">
    <property type="term" value="C:membrane"/>
    <property type="evidence" value="ECO:0007669"/>
    <property type="project" value="UniProtKB-SubCell"/>
</dbReference>
<dbReference type="OMA" id="CTVICIT"/>
<evidence type="ECO:0000256" key="5">
    <source>
        <dbReference type="ARBA" id="ARBA00022989"/>
    </source>
</evidence>
<keyword evidence="4" id="KW-0813">Transport</keyword>
<feature type="transmembrane region" description="Helical" evidence="7">
    <location>
        <begin position="304"/>
        <end position="325"/>
    </location>
</feature>
<dbReference type="OrthoDB" id="203097at2759"/>
<evidence type="ECO:0000256" key="6">
    <source>
        <dbReference type="ARBA" id="ARBA00023136"/>
    </source>
</evidence>
<dbReference type="PANTHER" id="PTHR10361">
    <property type="entry name" value="SODIUM-BILE ACID COTRANSPORTER"/>
    <property type="match status" value="1"/>
</dbReference>
<keyword evidence="6 7" id="KW-0472">Membrane</keyword>
<dbReference type="AlphaFoldDB" id="A0A087TSJ4"/>
<evidence type="ECO:0000313" key="8">
    <source>
        <dbReference type="EMBL" id="KFM68083.1"/>
    </source>
</evidence>
<keyword evidence="9" id="KW-1185">Reference proteome</keyword>
<comment type="similarity">
    <text evidence="2">Belongs to the bile acid:sodium symporter (BASS) (TC 2.A.28) family.</text>
</comment>
<dbReference type="PANTHER" id="PTHR10361:SF28">
    <property type="entry name" value="P3 PROTEIN-RELATED"/>
    <property type="match status" value="1"/>
</dbReference>
<dbReference type="InterPro" id="IPR004710">
    <property type="entry name" value="Bilac:Na_transpt"/>
</dbReference>
<protein>
    <submittedName>
        <fullName evidence="8">Solute carrier family 10 member 6</fullName>
    </submittedName>
</protein>
<feature type="transmembrane region" description="Helical" evidence="7">
    <location>
        <begin position="107"/>
        <end position="129"/>
    </location>
</feature>
<evidence type="ECO:0000313" key="9">
    <source>
        <dbReference type="Proteomes" id="UP000054359"/>
    </source>
</evidence>
<keyword evidence="3 7" id="KW-0812">Transmembrane</keyword>
<evidence type="ECO:0000256" key="7">
    <source>
        <dbReference type="SAM" id="Phobius"/>
    </source>
</evidence>
<name>A0A087TSJ4_STEMI</name>
<sequence length="353" mass="39132">MEVTNNTAALVMVSTEMAKTNYSRNDFNETIELVEDILQLNKEFKPIIDYLLLTILIIIMLAMGCEITWTQLKSHILKPIGIGIGMVSQFFIMPLTAYSLMRSISITGLYATGVLIISCCPGGVLSNIFTYLCDGDLSLSVAMTTFSTLLAMGMMPLNIWIYGRSFETEDLVLPYGNLALSLIAITTPVGVGMILRWKCPRIATLVTKFGTYTGILIVIACIVMEVIVFPNMFTGVPGKLYGVVLSLPMLGVSLGYVLAFCFRQNMPVRKTIAIECGIQNVPTALTIISLSFKEELQGDIILLPWLYGFAMMSGCTVICITYRLYKRYLAYKSKKEEAFQLEVQDNLPIQNAV</sequence>
<dbReference type="GO" id="GO:0008508">
    <property type="term" value="F:bile acid:sodium symporter activity"/>
    <property type="evidence" value="ECO:0007669"/>
    <property type="project" value="TreeGrafter"/>
</dbReference>
<feature type="transmembrane region" description="Helical" evidence="7">
    <location>
        <begin position="175"/>
        <end position="197"/>
    </location>
</feature>
<dbReference type="InterPro" id="IPR038770">
    <property type="entry name" value="Na+/solute_symporter_sf"/>
</dbReference>
<accession>A0A087TSJ4</accession>
<feature type="transmembrane region" description="Helical" evidence="7">
    <location>
        <begin position="141"/>
        <end position="163"/>
    </location>
</feature>
<evidence type="ECO:0000256" key="2">
    <source>
        <dbReference type="ARBA" id="ARBA00006528"/>
    </source>
</evidence>
<gene>
    <name evidence="8" type="ORF">X975_26024</name>
</gene>
<feature type="transmembrane region" description="Helical" evidence="7">
    <location>
        <begin position="209"/>
        <end position="228"/>
    </location>
</feature>
<feature type="transmembrane region" description="Helical" evidence="7">
    <location>
        <begin position="81"/>
        <end position="101"/>
    </location>
</feature>
<evidence type="ECO:0000256" key="4">
    <source>
        <dbReference type="ARBA" id="ARBA00022847"/>
    </source>
</evidence>
<feature type="transmembrane region" description="Helical" evidence="7">
    <location>
        <begin position="50"/>
        <end position="69"/>
    </location>
</feature>
<dbReference type="Pfam" id="PF01758">
    <property type="entry name" value="SBF"/>
    <property type="match status" value="1"/>
</dbReference>
<keyword evidence="5 7" id="KW-1133">Transmembrane helix</keyword>
<organism evidence="8 9">
    <name type="scientific">Stegodyphus mimosarum</name>
    <name type="common">African social velvet spider</name>
    <dbReference type="NCBI Taxonomy" id="407821"/>
    <lineage>
        <taxon>Eukaryota</taxon>
        <taxon>Metazoa</taxon>
        <taxon>Ecdysozoa</taxon>
        <taxon>Arthropoda</taxon>
        <taxon>Chelicerata</taxon>
        <taxon>Arachnida</taxon>
        <taxon>Araneae</taxon>
        <taxon>Araneomorphae</taxon>
        <taxon>Entelegynae</taxon>
        <taxon>Eresoidea</taxon>
        <taxon>Eresidae</taxon>
        <taxon>Stegodyphus</taxon>
    </lineage>
</organism>
<proteinExistence type="inferred from homology"/>
<feature type="transmembrane region" description="Helical" evidence="7">
    <location>
        <begin position="240"/>
        <end position="260"/>
    </location>
</feature>
<evidence type="ECO:0000256" key="3">
    <source>
        <dbReference type="ARBA" id="ARBA00022692"/>
    </source>
</evidence>
<dbReference type="Proteomes" id="UP000054359">
    <property type="component" value="Unassembled WGS sequence"/>
</dbReference>
<feature type="non-terminal residue" evidence="8">
    <location>
        <position position="353"/>
    </location>
</feature>